<dbReference type="SMART" id="SM00504">
    <property type="entry name" value="Ubox"/>
    <property type="match status" value="1"/>
</dbReference>
<dbReference type="PANTHER" id="PTHR24103">
    <property type="entry name" value="E3 UBIQUITIN-PROTEIN LIGASE TRIM"/>
    <property type="match status" value="1"/>
</dbReference>
<dbReference type="InterPro" id="IPR013083">
    <property type="entry name" value="Znf_RING/FYVE/PHD"/>
</dbReference>
<evidence type="ECO:0000256" key="2">
    <source>
        <dbReference type="ARBA" id="ARBA00022771"/>
    </source>
</evidence>
<reference evidence="7" key="3">
    <citation type="journal article" date="2014" name="Nature">
        <title>Elephant shark genome provides unique insights into gnathostome evolution.</title>
        <authorList>
            <consortium name="International Elephant Shark Genome Sequencing Consortium"/>
            <person name="Venkatesh B."/>
            <person name="Lee A.P."/>
            <person name="Ravi V."/>
            <person name="Maurya A.K."/>
            <person name="Lian M.M."/>
            <person name="Swann J.B."/>
            <person name="Ohta Y."/>
            <person name="Flajnik M.F."/>
            <person name="Sutoh Y."/>
            <person name="Kasahara M."/>
            <person name="Hoon S."/>
            <person name="Gangu V."/>
            <person name="Roy S.W."/>
            <person name="Irimia M."/>
            <person name="Korzh V."/>
            <person name="Kondrychyn I."/>
            <person name="Lim Z.W."/>
            <person name="Tay B.H."/>
            <person name="Tohari S."/>
            <person name="Kong K.W."/>
            <person name="Ho S."/>
            <person name="Lorente-Galdos B."/>
            <person name="Quilez J."/>
            <person name="Marques-Bonet T."/>
            <person name="Raney B.J."/>
            <person name="Ingham P.W."/>
            <person name="Tay A."/>
            <person name="Hillier L.W."/>
            <person name="Minx P."/>
            <person name="Boehm T."/>
            <person name="Wilson R.K."/>
            <person name="Brenner S."/>
            <person name="Warren W.C."/>
        </authorList>
    </citation>
    <scope>NUCLEOTIDE SEQUENCE [LARGE SCALE GENOMIC DNA]</scope>
</reference>
<keyword evidence="7" id="KW-1185">Reference proteome</keyword>
<protein>
    <recommendedName>
        <fullName evidence="5">RING-type domain-containing protein</fullName>
    </recommendedName>
</protein>
<keyword evidence="3" id="KW-0862">Zinc</keyword>
<reference evidence="7" key="1">
    <citation type="journal article" date="2006" name="Science">
        <title>Ancient noncoding elements conserved in the human genome.</title>
        <authorList>
            <person name="Venkatesh B."/>
            <person name="Kirkness E.F."/>
            <person name="Loh Y.H."/>
            <person name="Halpern A.L."/>
            <person name="Lee A.P."/>
            <person name="Johnson J."/>
            <person name="Dandona N."/>
            <person name="Viswanathan L.D."/>
            <person name="Tay A."/>
            <person name="Venter J.C."/>
            <person name="Strausberg R.L."/>
            <person name="Brenner S."/>
        </authorList>
    </citation>
    <scope>NUCLEOTIDE SEQUENCE [LARGE SCALE GENOMIC DNA]</scope>
</reference>
<evidence type="ECO:0000259" key="5">
    <source>
        <dbReference type="PROSITE" id="PS50089"/>
    </source>
</evidence>
<dbReference type="InterPro" id="IPR003613">
    <property type="entry name" value="Ubox_domain"/>
</dbReference>
<sequence length="130" mass="14714">MASQLHTHGLTEKLTCPVCLDLFTDPVILECSHSFCRSCITRCWEKQGVNTCPVCQEPFPERNLRTNRNLDLCLTLNYPLNLTSVQWPFHRSTFHPSGATLNTFLFDCAFGQLPIPITPALHPSLFRPLA</sequence>
<evidence type="ECO:0000313" key="7">
    <source>
        <dbReference type="Proteomes" id="UP000314986"/>
    </source>
</evidence>
<dbReference type="Pfam" id="PF15227">
    <property type="entry name" value="zf-C3HC4_4"/>
    <property type="match status" value="1"/>
</dbReference>
<dbReference type="InterPro" id="IPR050143">
    <property type="entry name" value="TRIM/RBCC"/>
</dbReference>
<reference evidence="6" key="4">
    <citation type="submission" date="2025-08" db="UniProtKB">
        <authorList>
            <consortium name="Ensembl"/>
        </authorList>
    </citation>
    <scope>IDENTIFICATION</scope>
</reference>
<name>A0A4W3H818_CALMI</name>
<evidence type="ECO:0000256" key="3">
    <source>
        <dbReference type="ARBA" id="ARBA00022833"/>
    </source>
</evidence>
<dbReference type="AlphaFoldDB" id="A0A4W3H818"/>
<reference evidence="6" key="5">
    <citation type="submission" date="2025-09" db="UniProtKB">
        <authorList>
            <consortium name="Ensembl"/>
        </authorList>
    </citation>
    <scope>IDENTIFICATION</scope>
</reference>
<dbReference type="PROSITE" id="PS50089">
    <property type="entry name" value="ZF_RING_2"/>
    <property type="match status" value="1"/>
</dbReference>
<keyword evidence="2 4" id="KW-0863">Zinc-finger</keyword>
<dbReference type="Ensembl" id="ENSCMIT00000006269.1">
    <property type="protein sequence ID" value="ENSCMIP00000006069.1"/>
    <property type="gene ID" value="ENSCMIG00000003496.1"/>
</dbReference>
<evidence type="ECO:0000313" key="6">
    <source>
        <dbReference type="Ensembl" id="ENSCMIP00000006069.1"/>
    </source>
</evidence>
<dbReference type="SUPFAM" id="SSF57850">
    <property type="entry name" value="RING/U-box"/>
    <property type="match status" value="1"/>
</dbReference>
<proteinExistence type="predicted"/>
<dbReference type="Proteomes" id="UP000314986">
    <property type="component" value="Unassembled WGS sequence"/>
</dbReference>
<dbReference type="GO" id="GO:0016567">
    <property type="term" value="P:protein ubiquitination"/>
    <property type="evidence" value="ECO:0007669"/>
    <property type="project" value="InterPro"/>
</dbReference>
<dbReference type="GeneTree" id="ENSGT01030000234669"/>
<keyword evidence="1" id="KW-0479">Metal-binding</keyword>
<reference evidence="7" key="2">
    <citation type="journal article" date="2007" name="PLoS Biol.">
        <title>Survey sequencing and comparative analysis of the elephant shark (Callorhinchus milii) genome.</title>
        <authorList>
            <person name="Venkatesh B."/>
            <person name="Kirkness E.F."/>
            <person name="Loh Y.H."/>
            <person name="Halpern A.L."/>
            <person name="Lee A.P."/>
            <person name="Johnson J."/>
            <person name="Dandona N."/>
            <person name="Viswanathan L.D."/>
            <person name="Tay A."/>
            <person name="Venter J.C."/>
            <person name="Strausberg R.L."/>
            <person name="Brenner S."/>
        </authorList>
    </citation>
    <scope>NUCLEOTIDE SEQUENCE [LARGE SCALE GENOMIC DNA]</scope>
</reference>
<dbReference type="InParanoid" id="A0A4W3H818"/>
<dbReference type="GO" id="GO:0004842">
    <property type="term" value="F:ubiquitin-protein transferase activity"/>
    <property type="evidence" value="ECO:0007669"/>
    <property type="project" value="InterPro"/>
</dbReference>
<dbReference type="GO" id="GO:0008270">
    <property type="term" value="F:zinc ion binding"/>
    <property type="evidence" value="ECO:0007669"/>
    <property type="project" value="UniProtKB-KW"/>
</dbReference>
<organism evidence="6 7">
    <name type="scientific">Callorhinchus milii</name>
    <name type="common">Ghost shark</name>
    <dbReference type="NCBI Taxonomy" id="7868"/>
    <lineage>
        <taxon>Eukaryota</taxon>
        <taxon>Metazoa</taxon>
        <taxon>Chordata</taxon>
        <taxon>Craniata</taxon>
        <taxon>Vertebrata</taxon>
        <taxon>Chondrichthyes</taxon>
        <taxon>Holocephali</taxon>
        <taxon>Chimaeriformes</taxon>
        <taxon>Callorhinchidae</taxon>
        <taxon>Callorhinchus</taxon>
    </lineage>
</organism>
<feature type="domain" description="RING-type" evidence="5">
    <location>
        <begin position="16"/>
        <end position="56"/>
    </location>
</feature>
<evidence type="ECO:0000256" key="4">
    <source>
        <dbReference type="PROSITE-ProRule" id="PRU00175"/>
    </source>
</evidence>
<dbReference type="Gene3D" id="3.30.40.10">
    <property type="entry name" value="Zinc/RING finger domain, C3HC4 (zinc finger)"/>
    <property type="match status" value="1"/>
</dbReference>
<dbReference type="InterPro" id="IPR001841">
    <property type="entry name" value="Znf_RING"/>
</dbReference>
<evidence type="ECO:0000256" key="1">
    <source>
        <dbReference type="ARBA" id="ARBA00022723"/>
    </source>
</evidence>
<dbReference type="InterPro" id="IPR017907">
    <property type="entry name" value="Znf_RING_CS"/>
</dbReference>
<dbReference type="SMART" id="SM00184">
    <property type="entry name" value="RING"/>
    <property type="match status" value="1"/>
</dbReference>
<dbReference type="PROSITE" id="PS00518">
    <property type="entry name" value="ZF_RING_1"/>
    <property type="match status" value="1"/>
</dbReference>
<accession>A0A4W3H818</accession>